<evidence type="ECO:0000313" key="3">
    <source>
        <dbReference type="Proteomes" id="UP000199446"/>
    </source>
</evidence>
<dbReference type="InterPro" id="IPR011335">
    <property type="entry name" value="Restrct_endonuc-II-like"/>
</dbReference>
<dbReference type="Gene3D" id="3.90.1570.10">
    <property type="entry name" value="tt1808, chain A"/>
    <property type="match status" value="1"/>
</dbReference>
<organism evidence="2 3">
    <name type="scientific">Thermus arciformis</name>
    <dbReference type="NCBI Taxonomy" id="482827"/>
    <lineage>
        <taxon>Bacteria</taxon>
        <taxon>Thermotogati</taxon>
        <taxon>Deinococcota</taxon>
        <taxon>Deinococci</taxon>
        <taxon>Thermales</taxon>
        <taxon>Thermaceae</taxon>
        <taxon>Thermus</taxon>
    </lineage>
</organism>
<dbReference type="InterPro" id="IPR012296">
    <property type="entry name" value="Nuclease_put_TT1808"/>
</dbReference>
<name>A0A1G7JGK5_9DEIN</name>
<keyword evidence="2" id="KW-0255">Endonuclease</keyword>
<dbReference type="Proteomes" id="UP000199446">
    <property type="component" value="Unassembled WGS sequence"/>
</dbReference>
<evidence type="ECO:0000313" key="2">
    <source>
        <dbReference type="EMBL" id="SDF23619.1"/>
    </source>
</evidence>
<dbReference type="GO" id="GO:0004519">
    <property type="term" value="F:endonuclease activity"/>
    <property type="evidence" value="ECO:0007669"/>
    <property type="project" value="UniProtKB-KW"/>
</dbReference>
<feature type="domain" description="Putative restriction endonuclease" evidence="1">
    <location>
        <begin position="12"/>
        <end position="145"/>
    </location>
</feature>
<dbReference type="STRING" id="482827.SAMN04488243_1346"/>
<dbReference type="CDD" id="cd06260">
    <property type="entry name" value="DUF820-like"/>
    <property type="match status" value="1"/>
</dbReference>
<reference evidence="3" key="1">
    <citation type="submission" date="2016-10" db="EMBL/GenBank/DDBJ databases">
        <authorList>
            <person name="Varghese N."/>
            <person name="Submissions S."/>
        </authorList>
    </citation>
    <scope>NUCLEOTIDE SEQUENCE [LARGE SCALE GENOMIC DNA]</scope>
    <source>
        <strain evidence="3">CGMCC 1.6992</strain>
    </source>
</reference>
<keyword evidence="2" id="KW-0378">Hydrolase</keyword>
<dbReference type="SUPFAM" id="SSF52980">
    <property type="entry name" value="Restriction endonuclease-like"/>
    <property type="match status" value="1"/>
</dbReference>
<dbReference type="AlphaFoldDB" id="A0A1G7JGK5"/>
<dbReference type="InterPro" id="IPR008538">
    <property type="entry name" value="Uma2"/>
</dbReference>
<dbReference type="RefSeq" id="WP_093008312.1">
    <property type="nucleotide sequence ID" value="NZ_FNBC01000034.1"/>
</dbReference>
<sequence>MLKKLLEADAIGLRLEWVGGLPLWEAQPTYRHQKAVDRIRQSLRPKEGAPCACVHVANVYVRFPDGSYKRPDIAIFCREPEELDEAITLLPEAVVEVVSRGYEAKDLEIGPRFYLSQGVKDVVVFDPYTLLVLHLRRDGASRYVSPVELELEAGCLLTV</sequence>
<dbReference type="EMBL" id="FNBC01000034">
    <property type="protein sequence ID" value="SDF23619.1"/>
    <property type="molecule type" value="Genomic_DNA"/>
</dbReference>
<keyword evidence="2" id="KW-0540">Nuclease</keyword>
<protein>
    <submittedName>
        <fullName evidence="2">Putative restriction endonuclease</fullName>
    </submittedName>
</protein>
<accession>A0A1G7JGK5</accession>
<evidence type="ECO:0000259" key="1">
    <source>
        <dbReference type="Pfam" id="PF05685"/>
    </source>
</evidence>
<keyword evidence="3" id="KW-1185">Reference proteome</keyword>
<proteinExistence type="predicted"/>
<gene>
    <name evidence="2" type="ORF">SAMN04488243_1346</name>
</gene>
<dbReference type="Pfam" id="PF05685">
    <property type="entry name" value="Uma2"/>
    <property type="match status" value="1"/>
</dbReference>
<dbReference type="OrthoDB" id="158746at2"/>